<sequence>MRFRLVGILTEIQFCHGGGFAIKPWDSMALFCQLSIARDSLRLDAEMASGMLWHDICYGPRYMLTDLQMTEMEDSPRSFAEVTANGSAEVITTEAWVERHADACELLILMLVLRKICILLEGAS</sequence>
<name>A0AAD3SAL9_NEPGR</name>
<comment type="caution">
    <text evidence="1">The sequence shown here is derived from an EMBL/GenBank/DDBJ whole genome shotgun (WGS) entry which is preliminary data.</text>
</comment>
<dbReference type="EMBL" id="BSYO01000007">
    <property type="protein sequence ID" value="GMH07466.1"/>
    <property type="molecule type" value="Genomic_DNA"/>
</dbReference>
<reference evidence="1" key="1">
    <citation type="submission" date="2023-05" db="EMBL/GenBank/DDBJ databases">
        <title>Nepenthes gracilis genome sequencing.</title>
        <authorList>
            <person name="Fukushima K."/>
        </authorList>
    </citation>
    <scope>NUCLEOTIDE SEQUENCE</scope>
    <source>
        <strain evidence="1">SING2019-196</strain>
    </source>
</reference>
<protein>
    <submittedName>
        <fullName evidence="1">Uncharacterized protein</fullName>
    </submittedName>
</protein>
<gene>
    <name evidence="1" type="ORF">Nepgr_009306</name>
</gene>
<evidence type="ECO:0000313" key="2">
    <source>
        <dbReference type="Proteomes" id="UP001279734"/>
    </source>
</evidence>
<keyword evidence="2" id="KW-1185">Reference proteome</keyword>
<accession>A0AAD3SAL9</accession>
<proteinExistence type="predicted"/>
<dbReference type="AlphaFoldDB" id="A0AAD3SAL9"/>
<dbReference type="Proteomes" id="UP001279734">
    <property type="component" value="Unassembled WGS sequence"/>
</dbReference>
<evidence type="ECO:0000313" key="1">
    <source>
        <dbReference type="EMBL" id="GMH07466.1"/>
    </source>
</evidence>
<organism evidence="1 2">
    <name type="scientific">Nepenthes gracilis</name>
    <name type="common">Slender pitcher plant</name>
    <dbReference type="NCBI Taxonomy" id="150966"/>
    <lineage>
        <taxon>Eukaryota</taxon>
        <taxon>Viridiplantae</taxon>
        <taxon>Streptophyta</taxon>
        <taxon>Embryophyta</taxon>
        <taxon>Tracheophyta</taxon>
        <taxon>Spermatophyta</taxon>
        <taxon>Magnoliopsida</taxon>
        <taxon>eudicotyledons</taxon>
        <taxon>Gunneridae</taxon>
        <taxon>Pentapetalae</taxon>
        <taxon>Caryophyllales</taxon>
        <taxon>Nepenthaceae</taxon>
        <taxon>Nepenthes</taxon>
    </lineage>
</organism>